<dbReference type="InterPro" id="IPR011576">
    <property type="entry name" value="Pyridox_Oxase_N"/>
</dbReference>
<dbReference type="InterPro" id="IPR052019">
    <property type="entry name" value="F420H2_bilvrd_red/Heme_oxyg"/>
</dbReference>
<accession>A0A1J7BDI7</accession>
<dbReference type="RefSeq" id="WP_071657301.1">
    <property type="nucleotide sequence ID" value="NZ_MLCF01000079.1"/>
</dbReference>
<feature type="domain" description="Pyridoxamine 5'-phosphate oxidase N-terminal" evidence="2">
    <location>
        <begin position="20"/>
        <end position="128"/>
    </location>
</feature>
<keyword evidence="4" id="KW-1185">Reference proteome</keyword>
<evidence type="ECO:0000313" key="4">
    <source>
        <dbReference type="Proteomes" id="UP000243342"/>
    </source>
</evidence>
<dbReference type="Gene3D" id="2.30.110.10">
    <property type="entry name" value="Electron Transport, Fmn-binding Protein, Chain A"/>
    <property type="match status" value="1"/>
</dbReference>
<evidence type="ECO:0000256" key="1">
    <source>
        <dbReference type="ARBA" id="ARBA00023002"/>
    </source>
</evidence>
<dbReference type="OrthoDB" id="3627463at2"/>
<dbReference type="Pfam" id="PF01243">
    <property type="entry name" value="PNPOx_N"/>
    <property type="match status" value="1"/>
</dbReference>
<dbReference type="GO" id="GO:0016627">
    <property type="term" value="F:oxidoreductase activity, acting on the CH-CH group of donors"/>
    <property type="evidence" value="ECO:0007669"/>
    <property type="project" value="TreeGrafter"/>
</dbReference>
<dbReference type="EMBL" id="MLCF01000079">
    <property type="protein sequence ID" value="OIV36743.1"/>
    <property type="molecule type" value="Genomic_DNA"/>
</dbReference>
<comment type="caution">
    <text evidence="3">The sequence shown here is derived from an EMBL/GenBank/DDBJ whole genome shotgun (WGS) entry which is preliminary data.</text>
</comment>
<dbReference type="AlphaFoldDB" id="A0A1J7BDI7"/>
<proteinExistence type="predicted"/>
<name>A0A1J7BDI7_9ACTN</name>
<reference evidence="3 4" key="1">
    <citation type="submission" date="2016-10" db="EMBL/GenBank/DDBJ databases">
        <title>Genome sequence of Streptomyces gilvigriseus MUSC 26.</title>
        <authorList>
            <person name="Lee L.-H."/>
            <person name="Ser H.-L."/>
        </authorList>
    </citation>
    <scope>NUCLEOTIDE SEQUENCE [LARGE SCALE GENOMIC DNA]</scope>
    <source>
        <strain evidence="3 4">MUSC 26</strain>
    </source>
</reference>
<dbReference type="Proteomes" id="UP000243342">
    <property type="component" value="Unassembled WGS sequence"/>
</dbReference>
<dbReference type="SUPFAM" id="SSF50475">
    <property type="entry name" value="FMN-binding split barrel"/>
    <property type="match status" value="1"/>
</dbReference>
<evidence type="ECO:0000259" key="2">
    <source>
        <dbReference type="Pfam" id="PF01243"/>
    </source>
</evidence>
<sequence>MTTAHPVPRDPATRLRETLARLTAEEDVWLATAHPRHGPHQIPIWFLWRDDLAWLCTRATSPSVRNIRADPRVRLALPSAADVVIVDGSAEPVPLAEGPAAAYTAKYRWDPAAEADTHLFLRVVPRTVLAWRGEPEFPGRSLMRRGTWLA</sequence>
<dbReference type="GO" id="GO:0070967">
    <property type="term" value="F:coenzyme F420 binding"/>
    <property type="evidence" value="ECO:0007669"/>
    <property type="project" value="TreeGrafter"/>
</dbReference>
<keyword evidence="1" id="KW-0560">Oxidoreductase</keyword>
<dbReference type="InterPro" id="IPR012349">
    <property type="entry name" value="Split_barrel_FMN-bd"/>
</dbReference>
<dbReference type="GO" id="GO:0005829">
    <property type="term" value="C:cytosol"/>
    <property type="evidence" value="ECO:0007669"/>
    <property type="project" value="TreeGrafter"/>
</dbReference>
<gene>
    <name evidence="3" type="ORF">BIV57_14660</name>
</gene>
<protein>
    <submittedName>
        <fullName evidence="3">Pyridoxamine 5'-phosphate oxidase</fullName>
    </submittedName>
</protein>
<organism evidence="3 4">
    <name type="scientific">Mangrovactinospora gilvigrisea</name>
    <dbReference type="NCBI Taxonomy" id="1428644"/>
    <lineage>
        <taxon>Bacteria</taxon>
        <taxon>Bacillati</taxon>
        <taxon>Actinomycetota</taxon>
        <taxon>Actinomycetes</taxon>
        <taxon>Kitasatosporales</taxon>
        <taxon>Streptomycetaceae</taxon>
        <taxon>Mangrovactinospora</taxon>
    </lineage>
</organism>
<dbReference type="PANTHER" id="PTHR35176">
    <property type="entry name" value="HEME OXYGENASE HI_0854-RELATED"/>
    <property type="match status" value="1"/>
</dbReference>
<dbReference type="STRING" id="1428644.BIV57_14660"/>
<dbReference type="PANTHER" id="PTHR35176:SF4">
    <property type="entry name" value="PYRIDOXAMINE 5'-PHOSPHATE OXIDASE-RELATED FMN-BINDING"/>
    <property type="match status" value="1"/>
</dbReference>
<evidence type="ECO:0000313" key="3">
    <source>
        <dbReference type="EMBL" id="OIV36743.1"/>
    </source>
</evidence>